<organism evidence="2 3">
    <name type="scientific">Pigmentiphaga daeguensis</name>
    <dbReference type="NCBI Taxonomy" id="414049"/>
    <lineage>
        <taxon>Bacteria</taxon>
        <taxon>Pseudomonadati</taxon>
        <taxon>Pseudomonadota</taxon>
        <taxon>Betaproteobacteria</taxon>
        <taxon>Burkholderiales</taxon>
        <taxon>Alcaligenaceae</taxon>
        <taxon>Pigmentiphaga</taxon>
    </lineage>
</organism>
<comment type="caution">
    <text evidence="2">The sequence shown here is derived from an EMBL/GenBank/DDBJ whole genome shotgun (WGS) entry which is preliminary data.</text>
</comment>
<name>A0ABN1D4R4_9BURK</name>
<dbReference type="Pfam" id="PF21941">
    <property type="entry name" value="SMEK_N"/>
    <property type="match status" value="1"/>
</dbReference>
<feature type="domain" description="SMEK" evidence="1">
    <location>
        <begin position="10"/>
        <end position="71"/>
    </location>
</feature>
<gene>
    <name evidence="2" type="ORF">GCM10009097_59250</name>
</gene>
<protein>
    <recommendedName>
        <fullName evidence="1">SMEK domain-containing protein</fullName>
    </recommendedName>
</protein>
<accession>A0ABN1D4R4</accession>
<sequence>MKHLDLLNEFRTQIAQLRSQVEAGSAMGLYDTHKVAEGVICGLLRELCDWHDLRNLNSDQANFPGIDLADD</sequence>
<dbReference type="Proteomes" id="UP001501706">
    <property type="component" value="Unassembled WGS sequence"/>
</dbReference>
<dbReference type="RefSeq" id="WP_343928843.1">
    <property type="nucleotide sequence ID" value="NZ_BAAAEN010000050.1"/>
</dbReference>
<evidence type="ECO:0000259" key="1">
    <source>
        <dbReference type="Pfam" id="PF21941"/>
    </source>
</evidence>
<dbReference type="EMBL" id="BAAAEN010000050">
    <property type="protein sequence ID" value="GAA0534338.1"/>
    <property type="molecule type" value="Genomic_DNA"/>
</dbReference>
<dbReference type="InterPro" id="IPR047740">
    <property type="entry name" value="SMEK_dom"/>
</dbReference>
<evidence type="ECO:0000313" key="3">
    <source>
        <dbReference type="Proteomes" id="UP001501706"/>
    </source>
</evidence>
<keyword evidence="3" id="KW-1185">Reference proteome</keyword>
<proteinExistence type="predicted"/>
<reference evidence="2 3" key="1">
    <citation type="journal article" date="2019" name="Int. J. Syst. Evol. Microbiol.">
        <title>The Global Catalogue of Microorganisms (GCM) 10K type strain sequencing project: providing services to taxonomists for standard genome sequencing and annotation.</title>
        <authorList>
            <consortium name="The Broad Institute Genomics Platform"/>
            <consortium name="The Broad Institute Genome Sequencing Center for Infectious Disease"/>
            <person name="Wu L."/>
            <person name="Ma J."/>
        </authorList>
    </citation>
    <scope>NUCLEOTIDE SEQUENCE [LARGE SCALE GENOMIC DNA]</scope>
    <source>
        <strain evidence="2 3">JCM 14330</strain>
    </source>
</reference>
<evidence type="ECO:0000313" key="2">
    <source>
        <dbReference type="EMBL" id="GAA0534338.1"/>
    </source>
</evidence>
<dbReference type="NCBIfam" id="NF033859">
    <property type="entry name" value="SMEK_N"/>
    <property type="match status" value="1"/>
</dbReference>